<dbReference type="Proteomes" id="UP000198914">
    <property type="component" value="Unassembled WGS sequence"/>
</dbReference>
<sequence>MPSRLPSLVESLRSRLAVRRWQRAAQSAGSLDAATLARLGPRARQVACHARQLAEAADRVLYDTRSGSDGIDRPAMCDWAWRPAPWAAEMTPRAVAGAVGGMQLTEGVRLFHDCPLSEITIRQKRATRADAAAPFTLSVDALGFAGSFLSLALDLPKAAAFGLRRSHIIGISTRLRMERAGEMFVRLNIKQGPNTDQMVSELHPGDRPDSPVTAEFDLGFDEINPAKLEGAWIDLIFERPEMNLVLIEDLTLTRRPRADI</sequence>
<name>A0A1H3J468_9RHOB</name>
<reference evidence="2" key="1">
    <citation type="submission" date="2016-10" db="EMBL/GenBank/DDBJ databases">
        <authorList>
            <person name="Varghese N."/>
            <person name="Submissions S."/>
        </authorList>
    </citation>
    <scope>NUCLEOTIDE SEQUENCE [LARGE SCALE GENOMIC DNA]</scope>
    <source>
        <strain evidence="2">DSM 100420</strain>
    </source>
</reference>
<evidence type="ECO:0000313" key="1">
    <source>
        <dbReference type="EMBL" id="SDY34319.1"/>
    </source>
</evidence>
<protein>
    <submittedName>
        <fullName evidence="1">Uncharacterized protein</fullName>
    </submittedName>
</protein>
<evidence type="ECO:0000313" key="2">
    <source>
        <dbReference type="Proteomes" id="UP000198914"/>
    </source>
</evidence>
<accession>A0A1H3J468</accession>
<dbReference type="AlphaFoldDB" id="A0A1H3J468"/>
<dbReference type="OrthoDB" id="7827015at2"/>
<proteinExistence type="predicted"/>
<keyword evidence="2" id="KW-1185">Reference proteome</keyword>
<gene>
    <name evidence="1" type="ORF">SAMN05444004_101191</name>
</gene>
<dbReference type="STRING" id="1244108.SAMN05444004_101191"/>
<dbReference type="Pfam" id="PF20086">
    <property type="entry name" value="DUF6478"/>
    <property type="match status" value="1"/>
</dbReference>
<dbReference type="EMBL" id="FNPX01000001">
    <property type="protein sequence ID" value="SDY34319.1"/>
    <property type="molecule type" value="Genomic_DNA"/>
</dbReference>
<dbReference type="RefSeq" id="WP_092640905.1">
    <property type="nucleotide sequence ID" value="NZ_FNPX01000001.1"/>
</dbReference>
<organism evidence="1 2">
    <name type="scientific">Jannaschia faecimaris</name>
    <dbReference type="NCBI Taxonomy" id="1244108"/>
    <lineage>
        <taxon>Bacteria</taxon>
        <taxon>Pseudomonadati</taxon>
        <taxon>Pseudomonadota</taxon>
        <taxon>Alphaproteobacteria</taxon>
        <taxon>Rhodobacterales</taxon>
        <taxon>Roseobacteraceae</taxon>
        <taxon>Jannaschia</taxon>
    </lineage>
</organism>
<dbReference type="InterPro" id="IPR045514">
    <property type="entry name" value="DUF6478"/>
</dbReference>